<gene>
    <name evidence="3" type="ORF">O6P43_018918</name>
</gene>
<reference evidence="3" key="1">
    <citation type="journal article" date="2023" name="Science">
        <title>Elucidation of the pathway for biosynthesis of saponin adjuvants from the soapbark tree.</title>
        <authorList>
            <person name="Reed J."/>
            <person name="Orme A."/>
            <person name="El-Demerdash A."/>
            <person name="Owen C."/>
            <person name="Martin L.B.B."/>
            <person name="Misra R.C."/>
            <person name="Kikuchi S."/>
            <person name="Rejzek M."/>
            <person name="Martin A.C."/>
            <person name="Harkess A."/>
            <person name="Leebens-Mack J."/>
            <person name="Louveau T."/>
            <person name="Stephenson M.J."/>
            <person name="Osbourn A."/>
        </authorList>
    </citation>
    <scope>NUCLEOTIDE SEQUENCE</scope>
    <source>
        <strain evidence="3">S10</strain>
    </source>
</reference>
<protein>
    <submittedName>
        <fullName evidence="3">Calcium-binding EF-hand</fullName>
    </submittedName>
</protein>
<dbReference type="CDD" id="cd00051">
    <property type="entry name" value="EFh"/>
    <property type="match status" value="1"/>
</dbReference>
<keyword evidence="4" id="KW-1185">Reference proteome</keyword>
<keyword evidence="1" id="KW-0106">Calcium</keyword>
<evidence type="ECO:0000313" key="4">
    <source>
        <dbReference type="Proteomes" id="UP001163823"/>
    </source>
</evidence>
<proteinExistence type="predicted"/>
<dbReference type="InterPro" id="IPR002048">
    <property type="entry name" value="EF_hand_dom"/>
</dbReference>
<name>A0AAD7LHQ6_QUISA</name>
<dbReference type="PROSITE" id="PS50222">
    <property type="entry name" value="EF_HAND_2"/>
    <property type="match status" value="2"/>
</dbReference>
<dbReference type="AlphaFoldDB" id="A0AAD7LHQ6"/>
<dbReference type="InterPro" id="IPR011992">
    <property type="entry name" value="EF-hand-dom_pair"/>
</dbReference>
<accession>A0AAD7LHQ6</accession>
<dbReference type="Gene3D" id="1.10.238.10">
    <property type="entry name" value="EF-hand"/>
    <property type="match status" value="1"/>
</dbReference>
<dbReference type="EMBL" id="JARAOO010000008">
    <property type="protein sequence ID" value="KAJ7958147.1"/>
    <property type="molecule type" value="Genomic_DNA"/>
</dbReference>
<evidence type="ECO:0000313" key="3">
    <source>
        <dbReference type="EMBL" id="KAJ7958147.1"/>
    </source>
</evidence>
<dbReference type="SMART" id="SM00054">
    <property type="entry name" value="EFh"/>
    <property type="match status" value="2"/>
</dbReference>
<dbReference type="KEGG" id="qsa:O6P43_018918"/>
<dbReference type="GO" id="GO:0005509">
    <property type="term" value="F:calcium ion binding"/>
    <property type="evidence" value="ECO:0007669"/>
    <property type="project" value="InterPro"/>
</dbReference>
<comment type="caution">
    <text evidence="3">The sequence shown here is derived from an EMBL/GenBank/DDBJ whole genome shotgun (WGS) entry which is preliminary data.</text>
</comment>
<dbReference type="InterPro" id="IPR018247">
    <property type="entry name" value="EF_Hand_1_Ca_BS"/>
</dbReference>
<organism evidence="3 4">
    <name type="scientific">Quillaja saponaria</name>
    <name type="common">Soap bark tree</name>
    <dbReference type="NCBI Taxonomy" id="32244"/>
    <lineage>
        <taxon>Eukaryota</taxon>
        <taxon>Viridiplantae</taxon>
        <taxon>Streptophyta</taxon>
        <taxon>Embryophyta</taxon>
        <taxon>Tracheophyta</taxon>
        <taxon>Spermatophyta</taxon>
        <taxon>Magnoliopsida</taxon>
        <taxon>eudicotyledons</taxon>
        <taxon>Gunneridae</taxon>
        <taxon>Pentapetalae</taxon>
        <taxon>rosids</taxon>
        <taxon>fabids</taxon>
        <taxon>Fabales</taxon>
        <taxon>Quillajaceae</taxon>
        <taxon>Quillaja</taxon>
    </lineage>
</organism>
<feature type="domain" description="EF-hand" evidence="2">
    <location>
        <begin position="61"/>
        <end position="87"/>
    </location>
</feature>
<dbReference type="SUPFAM" id="SSF47473">
    <property type="entry name" value="EF-hand"/>
    <property type="match status" value="1"/>
</dbReference>
<sequence>MALKTRSVTSDGKRVMTMEEFKRWLKKFDADKDGRISKNELREAIYATGGRFATWKSHRGIKSVDANGNGFIDEGELNNLVEFAEKHLGIRIAQF</sequence>
<dbReference type="PROSITE" id="PS00018">
    <property type="entry name" value="EF_HAND_1"/>
    <property type="match status" value="2"/>
</dbReference>
<feature type="domain" description="EF-hand" evidence="2">
    <location>
        <begin position="16"/>
        <end position="51"/>
    </location>
</feature>
<dbReference type="Pfam" id="PF13202">
    <property type="entry name" value="EF-hand_5"/>
    <property type="match status" value="2"/>
</dbReference>
<dbReference type="Proteomes" id="UP001163823">
    <property type="component" value="Chromosome 8"/>
</dbReference>
<evidence type="ECO:0000256" key="1">
    <source>
        <dbReference type="ARBA" id="ARBA00022837"/>
    </source>
</evidence>
<evidence type="ECO:0000259" key="2">
    <source>
        <dbReference type="PROSITE" id="PS50222"/>
    </source>
</evidence>